<dbReference type="GO" id="GO:0034728">
    <property type="term" value="P:nucleosome organization"/>
    <property type="evidence" value="ECO:0007669"/>
    <property type="project" value="TreeGrafter"/>
</dbReference>
<evidence type="ECO:0000259" key="3">
    <source>
        <dbReference type="Pfam" id="PF14641"/>
    </source>
</evidence>
<feature type="region of interest" description="Disordered" evidence="1">
    <location>
        <begin position="77"/>
        <end position="96"/>
    </location>
</feature>
<dbReference type="InterPro" id="IPR017072">
    <property type="entry name" value="TF_Spt6"/>
</dbReference>
<evidence type="ECO:0000259" key="2">
    <source>
        <dbReference type="Pfam" id="PF14632"/>
    </source>
</evidence>
<comment type="caution">
    <text evidence="4">The sequence shown here is derived from an EMBL/GenBank/DDBJ whole genome shotgun (WGS) entry which is preliminary data.</text>
</comment>
<feature type="region of interest" description="Disordered" evidence="1">
    <location>
        <begin position="132"/>
        <end position="158"/>
    </location>
</feature>
<name>A0A5N6PBX8_9ASTR</name>
<dbReference type="PANTHER" id="PTHR10145">
    <property type="entry name" value="TRANSCRIPTION ELONGATION FACTOR SPT6"/>
    <property type="match status" value="1"/>
</dbReference>
<dbReference type="Gene3D" id="1.10.10.650">
    <property type="entry name" value="RuvA domain 2-like"/>
    <property type="match status" value="1"/>
</dbReference>
<protein>
    <recommendedName>
        <fullName evidence="6">YqgF/RNase H-like domain-containing protein</fullName>
    </recommendedName>
</protein>
<evidence type="ECO:0000256" key="1">
    <source>
        <dbReference type="SAM" id="MobiDB-lite"/>
    </source>
</evidence>
<dbReference type="PANTHER" id="PTHR10145:SF8">
    <property type="entry name" value="DNA-DIRECTED RNA POLYMERASE"/>
    <property type="match status" value="1"/>
</dbReference>
<reference evidence="4 5" key="1">
    <citation type="submission" date="2019-05" db="EMBL/GenBank/DDBJ databases">
        <title>Mikania micrantha, genome provides insights into the molecular mechanism of rapid growth.</title>
        <authorList>
            <person name="Liu B."/>
        </authorList>
    </citation>
    <scope>NUCLEOTIDE SEQUENCE [LARGE SCALE GENOMIC DNA]</scope>
    <source>
        <strain evidence="4">NLD-2019</strain>
        <tissue evidence="4">Leaf</tissue>
    </source>
</reference>
<dbReference type="GO" id="GO:0003677">
    <property type="term" value="F:DNA binding"/>
    <property type="evidence" value="ECO:0007669"/>
    <property type="project" value="InterPro"/>
</dbReference>
<proteinExistence type="predicted"/>
<dbReference type="InterPro" id="IPR028088">
    <property type="entry name" value="Spt6_HTH_DNA-bd_dom"/>
</dbReference>
<dbReference type="Gene3D" id="1.10.3500.10">
    <property type="entry name" value="Tex N-terminal region-like"/>
    <property type="match status" value="1"/>
</dbReference>
<dbReference type="OrthoDB" id="995477at2759"/>
<evidence type="ECO:0008006" key="6">
    <source>
        <dbReference type="Google" id="ProtNLM"/>
    </source>
</evidence>
<dbReference type="Pfam" id="PF14641">
    <property type="entry name" value="HTH_44"/>
    <property type="match status" value="1"/>
</dbReference>
<dbReference type="EMBL" id="SZYD01000005">
    <property type="protein sequence ID" value="KAD6119651.1"/>
    <property type="molecule type" value="Genomic_DNA"/>
</dbReference>
<dbReference type="GO" id="GO:0140673">
    <property type="term" value="P:transcription elongation-coupled chromatin remodeling"/>
    <property type="evidence" value="ECO:0007669"/>
    <property type="project" value="InterPro"/>
</dbReference>
<evidence type="ECO:0000313" key="4">
    <source>
        <dbReference type="EMBL" id="KAD6119651.1"/>
    </source>
</evidence>
<dbReference type="Proteomes" id="UP000326396">
    <property type="component" value="Linkage Group LG13"/>
</dbReference>
<organism evidence="4 5">
    <name type="scientific">Mikania micrantha</name>
    <name type="common">bitter vine</name>
    <dbReference type="NCBI Taxonomy" id="192012"/>
    <lineage>
        <taxon>Eukaryota</taxon>
        <taxon>Viridiplantae</taxon>
        <taxon>Streptophyta</taxon>
        <taxon>Embryophyta</taxon>
        <taxon>Tracheophyta</taxon>
        <taxon>Spermatophyta</taxon>
        <taxon>Magnoliopsida</taxon>
        <taxon>eudicotyledons</taxon>
        <taxon>Gunneridae</taxon>
        <taxon>Pentapetalae</taxon>
        <taxon>asterids</taxon>
        <taxon>campanulids</taxon>
        <taxon>Asterales</taxon>
        <taxon>Asteraceae</taxon>
        <taxon>Asteroideae</taxon>
        <taxon>Heliantheae alliance</taxon>
        <taxon>Eupatorieae</taxon>
        <taxon>Mikania</taxon>
    </lineage>
</organism>
<dbReference type="GO" id="GO:0031491">
    <property type="term" value="F:nucleosome binding"/>
    <property type="evidence" value="ECO:0007669"/>
    <property type="project" value="TreeGrafter"/>
</dbReference>
<dbReference type="InterPro" id="IPR023323">
    <property type="entry name" value="Tex-like_dom_sf"/>
</dbReference>
<evidence type="ECO:0000313" key="5">
    <source>
        <dbReference type="Proteomes" id="UP000326396"/>
    </source>
</evidence>
<dbReference type="InterPro" id="IPR028083">
    <property type="entry name" value="Spt6_acidic_N_dom"/>
</dbReference>
<accession>A0A5N6PBX8</accession>
<feature type="domain" description="Helix-turn-helix DNA-binding" evidence="3">
    <location>
        <begin position="238"/>
        <end position="354"/>
    </location>
</feature>
<dbReference type="AlphaFoldDB" id="A0A5N6PBX8"/>
<dbReference type="SUPFAM" id="SSF53098">
    <property type="entry name" value="Ribonuclease H-like"/>
    <property type="match status" value="1"/>
</dbReference>
<sequence>MSKREVEVDERVEAEDIDDEDLDEFENDGFIVNDIDEEDKDDVTVITSENQRKKKKRGSQKNFVLDEDDYDLLEENTGIRRQKHDGGNFNRLKKAKTNADEGPSVFLDDLFGADDDESAGEDEMADFIVDEVEPDEHGGSSRMPNVSKKKSKKQAGVSSHDIFGDLDEFCNLGPTKVNKYDETSESKEAKAEDEFEPIINSEKYMTKKDDHIEKTDIPERMQISEEITGPPPTDGMSIDRESNWILNQLKMVKGDSNTPEEGNENDLSLLKEDIKRFLKLVHVEKLDVPFIAMYRKDECPSLFKDQEADLENQYSSDEKPMLRWHKGLWNILDLDRKWLLFQKRKSALQLYYNKRFDEDRNIYDETRLHLDQKFFESIIKLLNFAETEREIDDVDAKFNLHFPPGEVVDEGEFKRPKRKSQYNVCSEAGLREVAIKFGYSSEEFGLLLSLEKMRDEPETASEGPNDVASRFTCPMFDNPQAVLAGARHMASVEISSEPLVRKHVRHFFMENATISTNPTAEGKLAIDSHHQFAGIKWLKDKPLMKFDDAQWLLIQKAELDNLIQVSLKLSTTSHDKLLKNANSDYLSNDTNEIVELWNEQRKQIIRDAFDSFLLPSMEKEARPATTFVMLDSFGEVIDVLAAGSLSIRGQSVNDQQRKRNDQQRILKFMSDHKPNVIVLGAVSVPCSRLKEEIYEIVCKLDSNDVEGLNVVYGDESLPCLYENSQISSEQLHYRSGKYHTALAY</sequence>
<gene>
    <name evidence="4" type="ORF">E3N88_10922</name>
</gene>
<dbReference type="GO" id="GO:0042393">
    <property type="term" value="F:histone binding"/>
    <property type="evidence" value="ECO:0007669"/>
    <property type="project" value="TreeGrafter"/>
</dbReference>
<dbReference type="InterPro" id="IPR012337">
    <property type="entry name" value="RNaseH-like_sf"/>
</dbReference>
<feature type="domain" description="Spt6 acidic N-terminal" evidence="2">
    <location>
        <begin position="13"/>
        <end position="97"/>
    </location>
</feature>
<dbReference type="SUPFAM" id="SSF158832">
    <property type="entry name" value="Tex N-terminal region-like"/>
    <property type="match status" value="1"/>
</dbReference>
<dbReference type="Pfam" id="PF14632">
    <property type="entry name" value="SPT6_acidic"/>
    <property type="match status" value="1"/>
</dbReference>
<keyword evidence="5" id="KW-1185">Reference proteome</keyword>
<dbReference type="InterPro" id="IPR023319">
    <property type="entry name" value="Tex-like_HTH_dom_sf"/>
</dbReference>
<dbReference type="GO" id="GO:0008023">
    <property type="term" value="C:transcription elongation factor complex"/>
    <property type="evidence" value="ECO:0007669"/>
    <property type="project" value="TreeGrafter"/>
</dbReference>